<proteinExistence type="predicted"/>
<evidence type="ECO:0000313" key="1">
    <source>
        <dbReference type="EMBL" id="MVQ29172.1"/>
    </source>
</evidence>
<reference evidence="1 2" key="1">
    <citation type="submission" date="2019-12" db="EMBL/GenBank/DDBJ databases">
        <authorList>
            <person name="Huq M.A."/>
        </authorList>
    </citation>
    <scope>NUCLEOTIDE SEQUENCE [LARGE SCALE GENOMIC DNA]</scope>
    <source>
        <strain evidence="1 2">MAH-25</strain>
    </source>
</reference>
<name>A0A6N8IR28_9BURK</name>
<dbReference type="Proteomes" id="UP000469385">
    <property type="component" value="Unassembled WGS sequence"/>
</dbReference>
<gene>
    <name evidence="1" type="ORF">GON04_06930</name>
</gene>
<dbReference type="EMBL" id="WSEL01000003">
    <property type="protein sequence ID" value="MVQ29172.1"/>
    <property type="molecule type" value="Genomic_DNA"/>
</dbReference>
<comment type="caution">
    <text evidence="1">The sequence shown here is derived from an EMBL/GenBank/DDBJ whole genome shotgun (WGS) entry which is preliminary data.</text>
</comment>
<sequence length="128" mass="13710">MPFRITVDHTATHLAIACEGPAGLGDLCAAVDLASGLARREGYPRVLLDLQGVEVDLGFTDHLQLGTHAAERLCSLERVAAVVPARLRTGISEKAAQKSGLHLRSFTDRDEALHWVQASLTPPAPVRP</sequence>
<dbReference type="AlphaFoldDB" id="A0A6N8IR28"/>
<keyword evidence="2" id="KW-1185">Reference proteome</keyword>
<evidence type="ECO:0008006" key="3">
    <source>
        <dbReference type="Google" id="ProtNLM"/>
    </source>
</evidence>
<evidence type="ECO:0000313" key="2">
    <source>
        <dbReference type="Proteomes" id="UP000469385"/>
    </source>
</evidence>
<protein>
    <recommendedName>
        <fullName evidence="3">STAS/SEC14 domain-containing protein</fullName>
    </recommendedName>
</protein>
<accession>A0A6N8IR28</accession>
<organism evidence="1 2">
    <name type="scientific">Ramlibacter pinisoli</name>
    <dbReference type="NCBI Taxonomy" id="2682844"/>
    <lineage>
        <taxon>Bacteria</taxon>
        <taxon>Pseudomonadati</taxon>
        <taxon>Pseudomonadota</taxon>
        <taxon>Betaproteobacteria</taxon>
        <taxon>Burkholderiales</taxon>
        <taxon>Comamonadaceae</taxon>
        <taxon>Ramlibacter</taxon>
    </lineage>
</organism>
<dbReference type="RefSeq" id="WP_157397204.1">
    <property type="nucleotide sequence ID" value="NZ_WSEL01000003.1"/>
</dbReference>